<evidence type="ECO:0008006" key="3">
    <source>
        <dbReference type="Google" id="ProtNLM"/>
    </source>
</evidence>
<protein>
    <recommendedName>
        <fullName evidence="3">F-box domain-containing protein</fullName>
    </recommendedName>
</protein>
<accession>A0A9D4UQB3</accession>
<dbReference type="SUPFAM" id="SSF81383">
    <property type="entry name" value="F-box domain"/>
    <property type="match status" value="1"/>
</dbReference>
<name>A0A9D4UQB3_ADICA</name>
<dbReference type="Proteomes" id="UP000886520">
    <property type="component" value="Chromosome 13"/>
</dbReference>
<evidence type="ECO:0000313" key="1">
    <source>
        <dbReference type="EMBL" id="KAI5071960.1"/>
    </source>
</evidence>
<dbReference type="AlphaFoldDB" id="A0A9D4UQB3"/>
<evidence type="ECO:0000313" key="2">
    <source>
        <dbReference type="Proteomes" id="UP000886520"/>
    </source>
</evidence>
<organism evidence="1 2">
    <name type="scientific">Adiantum capillus-veneris</name>
    <name type="common">Maidenhair fern</name>
    <dbReference type="NCBI Taxonomy" id="13818"/>
    <lineage>
        <taxon>Eukaryota</taxon>
        <taxon>Viridiplantae</taxon>
        <taxon>Streptophyta</taxon>
        <taxon>Embryophyta</taxon>
        <taxon>Tracheophyta</taxon>
        <taxon>Polypodiopsida</taxon>
        <taxon>Polypodiidae</taxon>
        <taxon>Polypodiales</taxon>
        <taxon>Pteridineae</taxon>
        <taxon>Pteridaceae</taxon>
        <taxon>Vittarioideae</taxon>
        <taxon>Adiantum</taxon>
    </lineage>
</organism>
<sequence length="393" mass="45129">MEMQWLGKAKQRSVPSIEENGRLLSSRKPCELLPGLPNDLAMEVFLRLPAEAHATAMAANRLWFILLASRRYYVQRRLHFPYPSIILCRILDRPPHQGSYSVCEFLDLDLSFPSALPRPIATRAFLRLLPPVPCSIQNITHRRVSPSIHASHSSGTSILLVNEGQLHRWMHFNMMSLKLDYFPLRQFMHASDGVLTFMGSLGPQIFLFQKGTCWSYNCFHHVWTAHDGLDKNFVPDGRCRFGSQGQIFVRDVRKAIVYAFDGSTNEWNVDMQMTQRLANWSCIVISEGSEYPSAFVVATPSATLITAFENFFVREKVIVEYQKAGTMEWCHFLEIKRGSGTRFYLLNKGGQVFLIVTDERSSFRQEIHHCEQFVLTCVFVPFCLFINPFLFDG</sequence>
<comment type="caution">
    <text evidence="1">The sequence shown here is derived from an EMBL/GenBank/DDBJ whole genome shotgun (WGS) entry which is preliminary data.</text>
</comment>
<dbReference type="InterPro" id="IPR036047">
    <property type="entry name" value="F-box-like_dom_sf"/>
</dbReference>
<reference evidence="1" key="1">
    <citation type="submission" date="2021-01" db="EMBL/GenBank/DDBJ databases">
        <title>Adiantum capillus-veneris genome.</title>
        <authorList>
            <person name="Fang Y."/>
            <person name="Liao Q."/>
        </authorList>
    </citation>
    <scope>NUCLEOTIDE SEQUENCE</scope>
    <source>
        <strain evidence="1">H3</strain>
        <tissue evidence="1">Leaf</tissue>
    </source>
</reference>
<gene>
    <name evidence="1" type="ORF">GOP47_0014211</name>
</gene>
<dbReference type="EMBL" id="JABFUD020000013">
    <property type="protein sequence ID" value="KAI5071960.1"/>
    <property type="molecule type" value="Genomic_DNA"/>
</dbReference>
<proteinExistence type="predicted"/>
<keyword evidence="2" id="KW-1185">Reference proteome</keyword>